<evidence type="ECO:0000313" key="3">
    <source>
        <dbReference type="Proteomes" id="UP000825935"/>
    </source>
</evidence>
<gene>
    <name evidence="2" type="ORF">KP509_07G085700</name>
</gene>
<keyword evidence="3" id="KW-1185">Reference proteome</keyword>
<dbReference type="AlphaFoldDB" id="A0A8T2UIW8"/>
<dbReference type="EMBL" id="CM035412">
    <property type="protein sequence ID" value="KAH7433773.1"/>
    <property type="molecule type" value="Genomic_DNA"/>
</dbReference>
<proteinExistence type="predicted"/>
<comment type="caution">
    <text evidence="2">The sequence shown here is derived from an EMBL/GenBank/DDBJ whole genome shotgun (WGS) entry which is preliminary data.</text>
</comment>
<accession>A0A8T2UIW8</accession>
<protein>
    <recommendedName>
        <fullName evidence="4">Epidermal patterning factor-like protein</fullName>
    </recommendedName>
</protein>
<sequence>MQLRIRTLLGSFHSPPSSRSCPQTLLCPFSWPHTSIQTMPLHKDRLPILDGSLGKFMLLLLLAMLTSLSCFRCMNSSSHQAFPTERTPTTSKGNSGTFMDEKITSEGRPARSSGMSVRAVEHVESVKESSQLPGSKPPRCHNECLHCRTQACVARPSISHSFPMHAVWTCSCIS</sequence>
<evidence type="ECO:0000256" key="1">
    <source>
        <dbReference type="SAM" id="MobiDB-lite"/>
    </source>
</evidence>
<feature type="region of interest" description="Disordered" evidence="1">
    <location>
        <begin position="82"/>
        <end position="116"/>
    </location>
</feature>
<reference evidence="2" key="1">
    <citation type="submission" date="2021-08" db="EMBL/GenBank/DDBJ databases">
        <title>WGS assembly of Ceratopteris richardii.</title>
        <authorList>
            <person name="Marchant D.B."/>
            <person name="Chen G."/>
            <person name="Jenkins J."/>
            <person name="Shu S."/>
            <person name="Leebens-Mack J."/>
            <person name="Grimwood J."/>
            <person name="Schmutz J."/>
            <person name="Soltis P."/>
            <person name="Soltis D."/>
            <person name="Chen Z.-H."/>
        </authorList>
    </citation>
    <scope>NUCLEOTIDE SEQUENCE</scope>
    <source>
        <strain evidence="2">Whitten #5841</strain>
        <tissue evidence="2">Leaf</tissue>
    </source>
</reference>
<organism evidence="2 3">
    <name type="scientific">Ceratopteris richardii</name>
    <name type="common">Triangle waterfern</name>
    <dbReference type="NCBI Taxonomy" id="49495"/>
    <lineage>
        <taxon>Eukaryota</taxon>
        <taxon>Viridiplantae</taxon>
        <taxon>Streptophyta</taxon>
        <taxon>Embryophyta</taxon>
        <taxon>Tracheophyta</taxon>
        <taxon>Polypodiopsida</taxon>
        <taxon>Polypodiidae</taxon>
        <taxon>Polypodiales</taxon>
        <taxon>Pteridineae</taxon>
        <taxon>Pteridaceae</taxon>
        <taxon>Parkerioideae</taxon>
        <taxon>Ceratopteris</taxon>
    </lineage>
</organism>
<evidence type="ECO:0008006" key="4">
    <source>
        <dbReference type="Google" id="ProtNLM"/>
    </source>
</evidence>
<feature type="compositionally biased region" description="Basic and acidic residues" evidence="1">
    <location>
        <begin position="99"/>
        <end position="109"/>
    </location>
</feature>
<dbReference type="Proteomes" id="UP000825935">
    <property type="component" value="Chromosome 7"/>
</dbReference>
<evidence type="ECO:0000313" key="2">
    <source>
        <dbReference type="EMBL" id="KAH7433773.1"/>
    </source>
</evidence>
<feature type="compositionally biased region" description="Polar residues" evidence="1">
    <location>
        <begin position="82"/>
        <end position="97"/>
    </location>
</feature>
<name>A0A8T2UIW8_CERRI</name>